<dbReference type="EMBL" id="BRYB01006592">
    <property type="protein sequence ID" value="GMI52454.1"/>
    <property type="molecule type" value="Genomic_DNA"/>
</dbReference>
<comment type="caution">
    <text evidence="4">The sequence shown here is derived from an EMBL/GenBank/DDBJ whole genome shotgun (WGS) entry which is preliminary data.</text>
</comment>
<proteinExistence type="predicted"/>
<keyword evidence="5" id="KW-1185">Reference proteome</keyword>
<evidence type="ECO:0000259" key="3">
    <source>
        <dbReference type="PROSITE" id="PS50222"/>
    </source>
</evidence>
<dbReference type="InterPro" id="IPR011992">
    <property type="entry name" value="EF-hand-dom_pair"/>
</dbReference>
<feature type="domain" description="EF-hand" evidence="3">
    <location>
        <begin position="153"/>
        <end position="188"/>
    </location>
</feature>
<accession>A0ABQ6NA10</accession>
<evidence type="ECO:0000256" key="2">
    <source>
        <dbReference type="SAM" id="MobiDB-lite"/>
    </source>
</evidence>
<organism evidence="4 5">
    <name type="scientific">Tetraparma gracilis</name>
    <dbReference type="NCBI Taxonomy" id="2962635"/>
    <lineage>
        <taxon>Eukaryota</taxon>
        <taxon>Sar</taxon>
        <taxon>Stramenopiles</taxon>
        <taxon>Ochrophyta</taxon>
        <taxon>Bolidophyceae</taxon>
        <taxon>Parmales</taxon>
        <taxon>Triparmaceae</taxon>
        <taxon>Tetraparma</taxon>
    </lineage>
</organism>
<evidence type="ECO:0000256" key="1">
    <source>
        <dbReference type="ARBA" id="ARBA00022837"/>
    </source>
</evidence>
<evidence type="ECO:0000313" key="4">
    <source>
        <dbReference type="EMBL" id="GMI52454.1"/>
    </source>
</evidence>
<feature type="compositionally biased region" description="Low complexity" evidence="2">
    <location>
        <begin position="1"/>
        <end position="15"/>
    </location>
</feature>
<dbReference type="InterPro" id="IPR018247">
    <property type="entry name" value="EF_Hand_1_Ca_BS"/>
</dbReference>
<feature type="region of interest" description="Disordered" evidence="2">
    <location>
        <begin position="37"/>
        <end position="157"/>
    </location>
</feature>
<reference evidence="4 5" key="1">
    <citation type="journal article" date="2023" name="Commun. Biol.">
        <title>Genome analysis of Parmales, the sister group of diatoms, reveals the evolutionary specialization of diatoms from phago-mixotrophs to photoautotrophs.</title>
        <authorList>
            <person name="Ban H."/>
            <person name="Sato S."/>
            <person name="Yoshikawa S."/>
            <person name="Yamada K."/>
            <person name="Nakamura Y."/>
            <person name="Ichinomiya M."/>
            <person name="Sato N."/>
            <person name="Blanc-Mathieu R."/>
            <person name="Endo H."/>
            <person name="Kuwata A."/>
            <person name="Ogata H."/>
        </authorList>
    </citation>
    <scope>NUCLEOTIDE SEQUENCE [LARGE SCALE GENOMIC DNA]</scope>
</reference>
<feature type="compositionally biased region" description="Low complexity" evidence="2">
    <location>
        <begin position="131"/>
        <end position="153"/>
    </location>
</feature>
<feature type="compositionally biased region" description="Low complexity" evidence="2">
    <location>
        <begin position="269"/>
        <end position="283"/>
    </location>
</feature>
<dbReference type="InterPro" id="IPR002048">
    <property type="entry name" value="EF_hand_dom"/>
</dbReference>
<feature type="compositionally biased region" description="Basic and acidic residues" evidence="2">
    <location>
        <begin position="238"/>
        <end position="248"/>
    </location>
</feature>
<feature type="compositionally biased region" description="Pro residues" evidence="2">
    <location>
        <begin position="84"/>
        <end position="108"/>
    </location>
</feature>
<evidence type="ECO:0000313" key="5">
    <source>
        <dbReference type="Proteomes" id="UP001165060"/>
    </source>
</evidence>
<name>A0ABQ6NA10_9STRA</name>
<dbReference type="PROSITE" id="PS50222">
    <property type="entry name" value="EF_HAND_2"/>
    <property type="match status" value="2"/>
</dbReference>
<feature type="compositionally biased region" description="Basic and acidic residues" evidence="2">
    <location>
        <begin position="259"/>
        <end position="268"/>
    </location>
</feature>
<dbReference type="Gene3D" id="1.10.238.10">
    <property type="entry name" value="EF-hand"/>
    <property type="match status" value="1"/>
</dbReference>
<dbReference type="Proteomes" id="UP001165060">
    <property type="component" value="Unassembled WGS sequence"/>
</dbReference>
<feature type="compositionally biased region" description="Low complexity" evidence="2">
    <location>
        <begin position="249"/>
        <end position="258"/>
    </location>
</feature>
<protein>
    <recommendedName>
        <fullName evidence="3">EF-hand domain-containing protein</fullName>
    </recommendedName>
</protein>
<keyword evidence="1" id="KW-0106">Calcium</keyword>
<feature type="region of interest" description="Disordered" evidence="2">
    <location>
        <begin position="235"/>
        <end position="289"/>
    </location>
</feature>
<sequence>MISSPTSSPTPTHTSEGQSVLSLWSTFRLRKEAALDEAVTSATDPPSPASSLLDSVRKSRRDRLENRALRHPEPIVLALTSPIRSPPPPPTPLSPKPARSAPPRPPSPSSSVGSTSTALRRRAPPPPPGPGAIVAASAAPAASKRAAPAQPSPEELHFTEIFGQLDRNSDGAVTPREIILALRKRPSLAAELHISAETHEGASRDALMAYFHALDKNQDDEVSLQEFVDFHVRRRGERKKEEGRKEAAQRGQMEAAAARGREARKREQAANAAQHLALPATAAEEAEDHLDAAREVAAVSGRFSANAGSRGRQALERLEREAFELSNESRVKVQRAPDWSS</sequence>
<feature type="compositionally biased region" description="Low complexity" evidence="2">
    <location>
        <begin position="38"/>
        <end position="54"/>
    </location>
</feature>
<feature type="region of interest" description="Disordered" evidence="2">
    <location>
        <begin position="1"/>
        <end position="21"/>
    </location>
</feature>
<feature type="compositionally biased region" description="Basic and acidic residues" evidence="2">
    <location>
        <begin position="62"/>
        <end position="73"/>
    </location>
</feature>
<gene>
    <name evidence="4" type="ORF">TeGR_g14588</name>
</gene>
<dbReference type="SUPFAM" id="SSF47473">
    <property type="entry name" value="EF-hand"/>
    <property type="match status" value="1"/>
</dbReference>
<feature type="compositionally biased region" description="Low complexity" evidence="2">
    <location>
        <begin position="109"/>
        <end position="118"/>
    </location>
</feature>
<feature type="domain" description="EF-hand" evidence="3">
    <location>
        <begin position="202"/>
        <end position="237"/>
    </location>
</feature>
<dbReference type="PROSITE" id="PS00018">
    <property type="entry name" value="EF_HAND_1"/>
    <property type="match status" value="2"/>
</dbReference>